<dbReference type="Proteomes" id="UP000430021">
    <property type="component" value="Unassembled WGS sequence"/>
</dbReference>
<evidence type="ECO:0000313" key="4">
    <source>
        <dbReference type="Proteomes" id="UP000548685"/>
    </source>
</evidence>
<protein>
    <submittedName>
        <fullName evidence="2">Uncharacterized protein</fullName>
    </submittedName>
</protein>
<dbReference type="EMBL" id="WTYB01000001">
    <property type="protein sequence ID" value="MXP37198.1"/>
    <property type="molecule type" value="Genomic_DNA"/>
</dbReference>
<reference evidence="2 3" key="1">
    <citation type="submission" date="2019-12" db="EMBL/GenBank/DDBJ databases">
        <title>Genomic-based taxomic classification of the family Erythrobacteraceae.</title>
        <authorList>
            <person name="Xu L."/>
        </authorList>
    </citation>
    <scope>NUCLEOTIDE SEQUENCE [LARGE SCALE GENOMIC DNA]</scope>
    <source>
        <strain evidence="2 3">JCM 10282</strain>
    </source>
</reference>
<dbReference type="AlphaFoldDB" id="A0A6I4UFH6"/>
<evidence type="ECO:0000313" key="2">
    <source>
        <dbReference type="EMBL" id="MXP37198.1"/>
    </source>
</evidence>
<evidence type="ECO:0000313" key="1">
    <source>
        <dbReference type="EMBL" id="MBB3775174.1"/>
    </source>
</evidence>
<keyword evidence="4" id="KW-1185">Reference proteome</keyword>
<reference evidence="1 4" key="2">
    <citation type="submission" date="2020-08" db="EMBL/GenBank/DDBJ databases">
        <title>Genomic Encyclopedia of Type Strains, Phase IV (KMG-IV): sequencing the most valuable type-strain genomes for metagenomic binning, comparative biology and taxonomic classification.</title>
        <authorList>
            <person name="Goeker M."/>
        </authorList>
    </citation>
    <scope>NUCLEOTIDE SEQUENCE [LARGE SCALE GENOMIC DNA]</scope>
    <source>
        <strain evidence="1 4">DSM 8510</strain>
    </source>
</reference>
<organism evidence="2 3">
    <name type="scientific">Erythrobacter ramosus</name>
    <dbReference type="NCBI Taxonomy" id="35811"/>
    <lineage>
        <taxon>Bacteria</taxon>
        <taxon>Pseudomonadati</taxon>
        <taxon>Pseudomonadota</taxon>
        <taxon>Alphaproteobacteria</taxon>
        <taxon>Sphingomonadales</taxon>
        <taxon>Erythrobacteraceae</taxon>
        <taxon>Erythrobacter/Porphyrobacter group</taxon>
        <taxon>Erythrobacter</taxon>
    </lineage>
</organism>
<accession>A0A6I4UFH6</accession>
<proteinExistence type="predicted"/>
<dbReference type="OrthoDB" id="2059848at2"/>
<evidence type="ECO:0000313" key="3">
    <source>
        <dbReference type="Proteomes" id="UP000430021"/>
    </source>
</evidence>
<gene>
    <name evidence="1" type="ORF">FHS52_001117</name>
    <name evidence="2" type="ORF">GRI59_01060</name>
</gene>
<comment type="caution">
    <text evidence="2">The sequence shown here is derived from an EMBL/GenBank/DDBJ whole genome shotgun (WGS) entry which is preliminary data.</text>
</comment>
<dbReference type="Proteomes" id="UP000548685">
    <property type="component" value="Unassembled WGS sequence"/>
</dbReference>
<name>A0A6I4UFH6_9SPHN</name>
<dbReference type="EMBL" id="JACICE010000001">
    <property type="protein sequence ID" value="MBB3775174.1"/>
    <property type="molecule type" value="Genomic_DNA"/>
</dbReference>
<sequence>MALATDRNTPMRQPGIQSGLAAVALIHAGALVMRNAAGYITKGAAATGSVGVGRAEERVDNAAGSAGDLPVQFRPGTFLFKNSASTDEITIAQIGDICWIVDDETVAKTSNSAARSPAGFVADVDDQGVWVRFDEALTRVYVEGIANPV</sequence>
<dbReference type="RefSeq" id="WP_160759354.1">
    <property type="nucleotide sequence ID" value="NZ_BAAADZ010000002.1"/>
</dbReference>